<evidence type="ECO:0000256" key="3">
    <source>
        <dbReference type="ARBA" id="ARBA00022759"/>
    </source>
</evidence>
<protein>
    <recommendedName>
        <fullName evidence="10">YicC family protein</fullName>
    </recommendedName>
</protein>
<keyword evidence="3" id="KW-0255">Endonuclease</keyword>
<dbReference type="OrthoDB" id="9771229at2"/>
<dbReference type="GO" id="GO:0004521">
    <property type="term" value="F:RNA endonuclease activity"/>
    <property type="evidence" value="ECO:0007669"/>
    <property type="project" value="InterPro"/>
</dbReference>
<name>A0A401UIX3_9CLOT</name>
<organism evidence="8 9">
    <name type="scientific">Clostridium tagluense</name>
    <dbReference type="NCBI Taxonomy" id="360422"/>
    <lineage>
        <taxon>Bacteria</taxon>
        <taxon>Bacillati</taxon>
        <taxon>Bacillota</taxon>
        <taxon>Clostridia</taxon>
        <taxon>Eubacteriales</taxon>
        <taxon>Clostridiaceae</taxon>
        <taxon>Clostridium</taxon>
    </lineage>
</organism>
<dbReference type="AlphaFoldDB" id="A0A401UIX3"/>
<gene>
    <name evidence="8" type="ORF">Ctaglu_11170</name>
</gene>
<sequence>MIRSMTGFGRGNCEKDGKNFTIEIKSVNHRYFETNIRMPRALISFEDKIRKIIGEKVKRGKLDVFVTQGNYDKDDAFANLNEKLAESYMECFRVLKEKYSLEGDISVSQIARLPEVITLKQKQEDISETFDAIEQSLNEAIEALLFMREREGEKLLEDVITKCDFISGLVQKVKERSPFVFNEYKVKLTQRLNALSKEVEFDENRVAMEVAIFADKAGIDEEIVRLNSHIQQMRETLILDEPIGRKLDFIIQEMNRETNTIASKANDLEILNTVINMKSEIEKIREQIQNIE</sequence>
<feature type="domain" description="Endoribonuclease YicC-like C-terminal" evidence="7">
    <location>
        <begin position="173"/>
        <end position="292"/>
    </location>
</feature>
<comment type="cofactor">
    <cofactor evidence="1">
        <name>a divalent metal cation</name>
        <dbReference type="ChEBI" id="CHEBI:60240"/>
    </cofactor>
</comment>
<dbReference type="InterPro" id="IPR013527">
    <property type="entry name" value="YicC-like_N"/>
</dbReference>
<keyword evidence="2" id="KW-0540">Nuclease</keyword>
<dbReference type="Pfam" id="PF08340">
    <property type="entry name" value="YicC-like_C"/>
    <property type="match status" value="1"/>
</dbReference>
<reference evidence="8 9" key="1">
    <citation type="submission" date="2018-11" db="EMBL/GenBank/DDBJ databases">
        <title>Genome sequencing and assembly of Clostridium tagluense strain A121.</title>
        <authorList>
            <person name="Murakami T."/>
            <person name="Segawa T."/>
            <person name="Shcherbakova V.A."/>
            <person name="Mori H."/>
            <person name="Yoshimura Y."/>
        </authorList>
    </citation>
    <scope>NUCLEOTIDE SEQUENCE [LARGE SCALE GENOMIC DNA]</scope>
    <source>
        <strain evidence="8 9">A121</strain>
    </source>
</reference>
<evidence type="ECO:0000256" key="5">
    <source>
        <dbReference type="ARBA" id="ARBA00035648"/>
    </source>
</evidence>
<dbReference type="PANTHER" id="PTHR30636:SF3">
    <property type="entry name" value="UPF0701 PROTEIN YICC"/>
    <property type="match status" value="1"/>
</dbReference>
<dbReference type="PANTHER" id="PTHR30636">
    <property type="entry name" value="UPF0701 PROTEIN YICC"/>
    <property type="match status" value="1"/>
</dbReference>
<evidence type="ECO:0000256" key="1">
    <source>
        <dbReference type="ARBA" id="ARBA00001968"/>
    </source>
</evidence>
<evidence type="ECO:0000313" key="8">
    <source>
        <dbReference type="EMBL" id="GCD09494.1"/>
    </source>
</evidence>
<dbReference type="Proteomes" id="UP000287872">
    <property type="component" value="Unassembled WGS sequence"/>
</dbReference>
<dbReference type="EMBL" id="BHYK01000005">
    <property type="protein sequence ID" value="GCD09494.1"/>
    <property type="molecule type" value="Genomic_DNA"/>
</dbReference>
<proteinExistence type="inferred from homology"/>
<evidence type="ECO:0000259" key="7">
    <source>
        <dbReference type="Pfam" id="PF08340"/>
    </source>
</evidence>
<dbReference type="InterPro" id="IPR013551">
    <property type="entry name" value="YicC-like_C"/>
</dbReference>
<comment type="caution">
    <text evidence="8">The sequence shown here is derived from an EMBL/GenBank/DDBJ whole genome shotgun (WGS) entry which is preliminary data.</text>
</comment>
<evidence type="ECO:0000256" key="4">
    <source>
        <dbReference type="ARBA" id="ARBA00022801"/>
    </source>
</evidence>
<dbReference type="InterPro" id="IPR005229">
    <property type="entry name" value="YicC/YloC-like"/>
</dbReference>
<evidence type="ECO:0000259" key="6">
    <source>
        <dbReference type="Pfam" id="PF03755"/>
    </source>
</evidence>
<dbReference type="GO" id="GO:0016787">
    <property type="term" value="F:hydrolase activity"/>
    <property type="evidence" value="ECO:0007669"/>
    <property type="project" value="UniProtKB-KW"/>
</dbReference>
<comment type="similarity">
    <text evidence="5">Belongs to the YicC/YloC family.</text>
</comment>
<feature type="domain" description="Endoribonuclease YicC-like N-terminal" evidence="6">
    <location>
        <begin position="2"/>
        <end position="156"/>
    </location>
</feature>
<evidence type="ECO:0000313" key="9">
    <source>
        <dbReference type="Proteomes" id="UP000287872"/>
    </source>
</evidence>
<evidence type="ECO:0008006" key="10">
    <source>
        <dbReference type="Google" id="ProtNLM"/>
    </source>
</evidence>
<dbReference type="Pfam" id="PF03755">
    <property type="entry name" value="YicC-like_N"/>
    <property type="match status" value="1"/>
</dbReference>
<keyword evidence="9" id="KW-1185">Reference proteome</keyword>
<dbReference type="RefSeq" id="WP_124998962.1">
    <property type="nucleotide sequence ID" value="NZ_BHYK01000005.1"/>
</dbReference>
<evidence type="ECO:0000256" key="2">
    <source>
        <dbReference type="ARBA" id="ARBA00022722"/>
    </source>
</evidence>
<accession>A0A401UIX3</accession>
<dbReference type="NCBIfam" id="TIGR00255">
    <property type="entry name" value="YicC/YloC family endoribonuclease"/>
    <property type="match status" value="1"/>
</dbReference>
<keyword evidence="4" id="KW-0378">Hydrolase</keyword>